<dbReference type="GO" id="GO:0007165">
    <property type="term" value="P:signal transduction"/>
    <property type="evidence" value="ECO:0007669"/>
    <property type="project" value="InterPro"/>
</dbReference>
<dbReference type="InterPro" id="IPR000198">
    <property type="entry name" value="RhoGAP_dom"/>
</dbReference>
<feature type="compositionally biased region" description="Polar residues" evidence="2">
    <location>
        <begin position="14"/>
        <end position="34"/>
    </location>
</feature>
<evidence type="ECO:0000259" key="3">
    <source>
        <dbReference type="PROSITE" id="PS50238"/>
    </source>
</evidence>
<feature type="compositionally biased region" description="Polar residues" evidence="2">
    <location>
        <begin position="679"/>
        <end position="701"/>
    </location>
</feature>
<name>A0AAD5U9H1_9FUNG</name>
<feature type="compositionally biased region" description="Basic and acidic residues" evidence="2">
    <location>
        <begin position="934"/>
        <end position="945"/>
    </location>
</feature>
<organism evidence="4 5">
    <name type="scientific">Clydaea vesicula</name>
    <dbReference type="NCBI Taxonomy" id="447962"/>
    <lineage>
        <taxon>Eukaryota</taxon>
        <taxon>Fungi</taxon>
        <taxon>Fungi incertae sedis</taxon>
        <taxon>Chytridiomycota</taxon>
        <taxon>Chytridiomycota incertae sedis</taxon>
        <taxon>Chytridiomycetes</taxon>
        <taxon>Lobulomycetales</taxon>
        <taxon>Lobulomycetaceae</taxon>
        <taxon>Clydaea</taxon>
    </lineage>
</organism>
<dbReference type="EMBL" id="JADGJW010000040">
    <property type="protein sequence ID" value="KAJ3226263.1"/>
    <property type="molecule type" value="Genomic_DNA"/>
</dbReference>
<evidence type="ECO:0000313" key="5">
    <source>
        <dbReference type="Proteomes" id="UP001211065"/>
    </source>
</evidence>
<feature type="coiled-coil region" evidence="1">
    <location>
        <begin position="1225"/>
        <end position="1290"/>
    </location>
</feature>
<dbReference type="Proteomes" id="UP001211065">
    <property type="component" value="Unassembled WGS sequence"/>
</dbReference>
<feature type="region of interest" description="Disordered" evidence="2">
    <location>
        <begin position="631"/>
        <end position="701"/>
    </location>
</feature>
<keyword evidence="1" id="KW-0175">Coiled coil</keyword>
<feature type="compositionally biased region" description="Low complexity" evidence="2">
    <location>
        <begin position="948"/>
        <end position="966"/>
    </location>
</feature>
<evidence type="ECO:0000313" key="4">
    <source>
        <dbReference type="EMBL" id="KAJ3226263.1"/>
    </source>
</evidence>
<dbReference type="Gene3D" id="1.10.555.10">
    <property type="entry name" value="Rho GTPase activation protein"/>
    <property type="match status" value="1"/>
</dbReference>
<dbReference type="SUPFAM" id="SSF48350">
    <property type="entry name" value="GTPase activation domain, GAP"/>
    <property type="match status" value="1"/>
</dbReference>
<accession>A0AAD5U9H1</accession>
<dbReference type="PROSITE" id="PS50238">
    <property type="entry name" value="RHOGAP"/>
    <property type="match status" value="1"/>
</dbReference>
<dbReference type="CDD" id="cd00159">
    <property type="entry name" value="RhoGAP"/>
    <property type="match status" value="1"/>
</dbReference>
<feature type="region of interest" description="Disordered" evidence="2">
    <location>
        <begin position="1"/>
        <end position="34"/>
    </location>
</feature>
<proteinExistence type="predicted"/>
<dbReference type="InterPro" id="IPR039102">
    <property type="entry name" value="FAM13"/>
</dbReference>
<evidence type="ECO:0000256" key="1">
    <source>
        <dbReference type="SAM" id="Coils"/>
    </source>
</evidence>
<feature type="region of interest" description="Disordered" evidence="2">
    <location>
        <begin position="908"/>
        <end position="968"/>
    </location>
</feature>
<gene>
    <name evidence="4" type="primary">ARHGAP9</name>
    <name evidence="4" type="ORF">HK099_005260</name>
</gene>
<feature type="region of interest" description="Disordered" evidence="2">
    <location>
        <begin position="400"/>
        <end position="434"/>
    </location>
</feature>
<dbReference type="SMART" id="SM00324">
    <property type="entry name" value="RhoGAP"/>
    <property type="match status" value="1"/>
</dbReference>
<dbReference type="PANTHER" id="PTHR15904:SF17">
    <property type="entry name" value="RHO-GAP DOMAIN-CONTAINING PROTEIN"/>
    <property type="match status" value="1"/>
</dbReference>
<evidence type="ECO:0000256" key="2">
    <source>
        <dbReference type="SAM" id="MobiDB-lite"/>
    </source>
</evidence>
<feature type="compositionally biased region" description="Basic and acidic residues" evidence="2">
    <location>
        <begin position="410"/>
        <end position="429"/>
    </location>
</feature>
<feature type="domain" description="Rho-GAP" evidence="3">
    <location>
        <begin position="21"/>
        <end position="220"/>
    </location>
</feature>
<dbReference type="PANTHER" id="PTHR15904">
    <property type="entry name" value="FAM13"/>
    <property type="match status" value="1"/>
</dbReference>
<reference evidence="4" key="1">
    <citation type="submission" date="2020-05" db="EMBL/GenBank/DDBJ databases">
        <title>Phylogenomic resolution of chytrid fungi.</title>
        <authorList>
            <person name="Stajich J.E."/>
            <person name="Amses K."/>
            <person name="Simmons R."/>
            <person name="Seto K."/>
            <person name="Myers J."/>
            <person name="Bonds A."/>
            <person name="Quandt C.A."/>
            <person name="Barry K."/>
            <person name="Liu P."/>
            <person name="Grigoriev I."/>
            <person name="Longcore J.E."/>
            <person name="James T.Y."/>
        </authorList>
    </citation>
    <scope>NUCLEOTIDE SEQUENCE</scope>
    <source>
        <strain evidence="4">JEL0476</strain>
    </source>
</reference>
<dbReference type="Pfam" id="PF00620">
    <property type="entry name" value="RhoGAP"/>
    <property type="match status" value="1"/>
</dbReference>
<keyword evidence="5" id="KW-1185">Reference proteome</keyword>
<feature type="compositionally biased region" description="Polar residues" evidence="2">
    <location>
        <begin position="631"/>
        <end position="645"/>
    </location>
</feature>
<feature type="compositionally biased region" description="Polar residues" evidence="2">
    <location>
        <begin position="908"/>
        <end position="917"/>
    </location>
</feature>
<dbReference type="Pfam" id="PF26116">
    <property type="entry name" value="FAM13A"/>
    <property type="match status" value="1"/>
</dbReference>
<sequence length="1292" mass="144458">MLKLIRKFSKSESSDNIENSPQFQKNASTGPTLNSKSIFAQPIKILLERHQNKNSELNYQHGNTKNIPLSLKLFVREIEKEETGEVDFSHIERADIPVIWNLMKSFLREIPEGIVPKIYFHSLIDAGESIENLKKAIKGIEQPYLDNLIFVLLFLIRVSKKSESNKMNINNLAIVFSQNIFRLPSEDFTSVGGSSDRYLVESTQITRLLQIFLENFWDLFQEFISGSEQLKNFYQVADELKTTSDTKKHSMLTGTSVHSRASTMESSFWTSVISTPELLSQPSPTPSQNVLINSMVHTAVSKVLFDDPEGVSENGNLDISRLSSGSEDEESEITSKFNENICDSEKSTTLPNRIMVSPTKSNFSDFSSDISLSPTSTAPTVGNIRGTHQSVLDELKSALKRRRSPSLESTVKEKEEFEGNHNTKIKTTEESPESECVIEKNINSVHRVDDQLNVKLSRVENEKAEVKLTENNLVDSKDSENDKILGSLSNNDNVHHPQLVSLTKNRPKRPGNQNSKVKVLKINTNTKENPIQSYNTIENFKLIQKTALSPTTLNASTLHFDPSSPIDKPTQFESDTHYTQNLNSPSVATDKQLSSIENLNAANFNSTNSSKLASSPKTGATLQNNMNTVNNVSTLQSSPTSSVLPSKTKIPKLKKRLSGTSTSSGNDEEPIITLKESAGSHSIYQSSRIPTSQQKKNTSFSNHEAYQGGNVFEKETAIVNESFIKVYNIADKADTFPRAKNHKLNLQTSFQQTNEKLVNIETRVKKTYGKAAQNSNDLLTPVTPITPFKKIPNSSNSLVDEQPASSATEIIMKKKSHNMKNNSDAVTPGKNDKQMLKQGDMMQNDNLIAGNENEEEEILKDGAESLIKFSSAKSPTSKKAVVLTTTTNIPNSELYILKTSSPGLNTPIASSISNKNQASRRKVSLASSDSTVDEGVKDKIARSFDKTSPTSNSSSKKNYNSPVSPKMGEKIKVQHVSETSKTSKNVGTNINSLKLSIPEVSLNNVSEGDLDEIKQKCKILYEKIKSARSKVEIEGEIVYDDRQQSANVAASSLPPPSPADISPLTPALLVKKVSIKSKIEKDTKKEADENSIQNINSSSLTPCQLSLRKLKRLKILDDREKFRNVEDLSFKDLFEESDRLKKELTKLKEIYTAESPITGEKPKIHAPKAEKEILRLLHQRFNSINQLKQHKQHDEAASATNTNFTEDFSENSVVSENVMATLEEKELIKKKLKNMKVEKKKVQRSLTTFQDNFIKKNGRPVQTLEDREPIKEEYRLYKDIKMEISELERQLL</sequence>
<protein>
    <submittedName>
        <fullName evidence="4">Rho GTPase-activating protein 9</fullName>
    </submittedName>
</protein>
<dbReference type="InterPro" id="IPR059029">
    <property type="entry name" value="FAM13A_dom"/>
</dbReference>
<comment type="caution">
    <text evidence="4">The sequence shown here is derived from an EMBL/GenBank/DDBJ whole genome shotgun (WGS) entry which is preliminary data.</text>
</comment>
<dbReference type="InterPro" id="IPR008936">
    <property type="entry name" value="Rho_GTPase_activation_prot"/>
</dbReference>